<dbReference type="SUPFAM" id="SSF52151">
    <property type="entry name" value="FabD/lysophospholipase-like"/>
    <property type="match status" value="1"/>
</dbReference>
<dbReference type="PROSITE" id="PS51635">
    <property type="entry name" value="PNPLA"/>
    <property type="match status" value="1"/>
</dbReference>
<dbReference type="InterPro" id="IPR016035">
    <property type="entry name" value="Acyl_Trfase/lysoPLipase"/>
</dbReference>
<keyword evidence="1 2" id="KW-0443">Lipid metabolism</keyword>
<keyword evidence="2" id="KW-0378">Hydrolase</keyword>
<feature type="domain" description="PNPLA" evidence="4">
    <location>
        <begin position="6"/>
        <end position="213"/>
    </location>
</feature>
<dbReference type="GO" id="GO:0016787">
    <property type="term" value="F:hydrolase activity"/>
    <property type="evidence" value="ECO:0007669"/>
    <property type="project" value="UniProtKB-UniRule"/>
</dbReference>
<dbReference type="Pfam" id="PF01734">
    <property type="entry name" value="Patatin"/>
    <property type="match status" value="1"/>
</dbReference>
<sequence length="294" mass="30814">MNLGVILGGGGEVGIAWETGVLAALEQTAGLNVHASSVIVGTSAGSVVGASIATGKTAKELYAREVSGDVESPSPEEYGDPRTRGDILFNGPAKISPEVAGLLMNKEGTPQEQARALGAVALRTETLIDQARFSTHLANVLGTNEWPDVDFRPTAVDGISGETVLWQKSDGIEFAAAVASSLAVPGLFPPIHHGDGAYIDGARDAFSPQLAKEKSLDAILFVGLWLPILANNEMDALTKLTEQGIRVESITGGKGVHEEYGNRLVDFSVRPQAAELGYQDGQDAAERVRALLSE</sequence>
<dbReference type="Gene3D" id="3.40.1090.10">
    <property type="entry name" value="Cytosolic phospholipase A2 catalytic domain"/>
    <property type="match status" value="1"/>
</dbReference>
<keyword evidence="2" id="KW-0442">Lipid degradation</keyword>
<comment type="caution">
    <text evidence="5">The sequence shown here is derived from an EMBL/GenBank/DDBJ whole genome shotgun (WGS) entry which is preliminary data.</text>
</comment>
<feature type="active site" description="Proton acceptor" evidence="2">
    <location>
        <position position="200"/>
    </location>
</feature>
<evidence type="ECO:0000259" key="4">
    <source>
        <dbReference type="PROSITE" id="PS51635"/>
    </source>
</evidence>
<dbReference type="RefSeq" id="WP_166678149.1">
    <property type="nucleotide sequence ID" value="NZ_SODF01000001.1"/>
</dbReference>
<organism evidence="5 6">
    <name type="scientific">Kribbella kalugense</name>
    <dbReference type="NCBI Taxonomy" id="2512221"/>
    <lineage>
        <taxon>Bacteria</taxon>
        <taxon>Bacillati</taxon>
        <taxon>Actinomycetota</taxon>
        <taxon>Actinomycetes</taxon>
        <taxon>Propionibacteriales</taxon>
        <taxon>Kribbellaceae</taxon>
        <taxon>Kribbella</taxon>
    </lineage>
</organism>
<evidence type="ECO:0000256" key="3">
    <source>
        <dbReference type="SAM" id="MobiDB-lite"/>
    </source>
</evidence>
<feature type="region of interest" description="Disordered" evidence="3">
    <location>
        <begin position="67"/>
        <end position="86"/>
    </location>
</feature>
<feature type="active site" description="Nucleophile" evidence="2">
    <location>
        <position position="43"/>
    </location>
</feature>
<name>A0A4R8A1D0_9ACTN</name>
<dbReference type="Proteomes" id="UP000295447">
    <property type="component" value="Unassembled WGS sequence"/>
</dbReference>
<dbReference type="InterPro" id="IPR002641">
    <property type="entry name" value="PNPLA_dom"/>
</dbReference>
<dbReference type="EMBL" id="SODF01000001">
    <property type="protein sequence ID" value="TDW24319.1"/>
    <property type="molecule type" value="Genomic_DNA"/>
</dbReference>
<reference evidence="5 6" key="1">
    <citation type="submission" date="2019-03" db="EMBL/GenBank/DDBJ databases">
        <title>Genomic Encyclopedia of Type Strains, Phase III (KMG-III): the genomes of soil and plant-associated and newly described type strains.</title>
        <authorList>
            <person name="Whitman W."/>
        </authorList>
    </citation>
    <scope>NUCLEOTIDE SEQUENCE [LARGE SCALE GENOMIC DNA]</scope>
    <source>
        <strain evidence="5 6">VKM Ac-2570</strain>
    </source>
</reference>
<dbReference type="GO" id="GO:0016042">
    <property type="term" value="P:lipid catabolic process"/>
    <property type="evidence" value="ECO:0007669"/>
    <property type="project" value="UniProtKB-UniRule"/>
</dbReference>
<keyword evidence="6" id="KW-1185">Reference proteome</keyword>
<protein>
    <submittedName>
        <fullName evidence="5">NTE family protein</fullName>
    </submittedName>
</protein>
<evidence type="ECO:0000256" key="1">
    <source>
        <dbReference type="ARBA" id="ARBA00023098"/>
    </source>
</evidence>
<comment type="caution">
    <text evidence="2">Lacks conserved residue(s) required for the propagation of feature annotation.</text>
</comment>
<evidence type="ECO:0000256" key="2">
    <source>
        <dbReference type="PROSITE-ProRule" id="PRU01161"/>
    </source>
</evidence>
<accession>A0A4R8A1D0</accession>
<feature type="short sequence motif" description="DGA/G" evidence="2">
    <location>
        <begin position="200"/>
        <end position="202"/>
    </location>
</feature>
<evidence type="ECO:0000313" key="6">
    <source>
        <dbReference type="Proteomes" id="UP000295447"/>
    </source>
</evidence>
<gene>
    <name evidence="5" type="ORF">EV650_3197</name>
</gene>
<proteinExistence type="predicted"/>
<evidence type="ECO:0000313" key="5">
    <source>
        <dbReference type="EMBL" id="TDW24319.1"/>
    </source>
</evidence>
<feature type="short sequence motif" description="GXSXG" evidence="2">
    <location>
        <begin position="41"/>
        <end position="45"/>
    </location>
</feature>
<dbReference type="AlphaFoldDB" id="A0A4R8A1D0"/>